<dbReference type="AlphaFoldDB" id="A0A2M7TGQ7"/>
<gene>
    <name evidence="1" type="ORF">COY32_05420</name>
</gene>
<dbReference type="EMBL" id="PFNL01000142">
    <property type="protein sequence ID" value="PIZ45305.1"/>
    <property type="molecule type" value="Genomic_DNA"/>
</dbReference>
<sequence length="305" mass="35066">MTIRIKQFAMDRSIVAPCIYKTEPHRVTDWGFVVSRDIYAELEEMLGLYSAYNFIPGRHHYRIDAYFDQEKLWILEINAAFVDGWGTALNLARSCNISANVESDYFPTTFSTEDGAYLPELKLFVSELTRRDGIPRKTITCPENLSKLPATTYLYGRNRPADPFNIEPLCQEKLDNKNWLARFSRLWEGQKVCLPIHYEAHKTTWDNVPEDIVLKFVEKDGPASQIARQSVIFGKPKGKARFLRTCYENGDLLAQQRIQPYRHLGYNTQIVILAVGNHVVTGYVQLSDKLVINDNSIHGPILFDK</sequence>
<name>A0A2M7TGQ7_UNCKA</name>
<reference evidence="2" key="1">
    <citation type="submission" date="2017-09" db="EMBL/GenBank/DDBJ databases">
        <title>Depth-based differentiation of microbial function through sediment-hosted aquifers and enrichment of novel symbionts in the deep terrestrial subsurface.</title>
        <authorList>
            <person name="Probst A.J."/>
            <person name="Ladd B."/>
            <person name="Jarett J.K."/>
            <person name="Geller-Mcgrath D.E."/>
            <person name="Sieber C.M.K."/>
            <person name="Emerson J.B."/>
            <person name="Anantharaman K."/>
            <person name="Thomas B.C."/>
            <person name="Malmstrom R."/>
            <person name="Stieglmeier M."/>
            <person name="Klingl A."/>
            <person name="Woyke T."/>
            <person name="Ryan C.M."/>
            <person name="Banfield J.F."/>
        </authorList>
    </citation>
    <scope>NUCLEOTIDE SEQUENCE [LARGE SCALE GENOMIC DNA]</scope>
</reference>
<accession>A0A2M7TGQ7</accession>
<dbReference type="Proteomes" id="UP000228920">
    <property type="component" value="Unassembled WGS sequence"/>
</dbReference>
<organism evidence="1 2">
    <name type="scientific">candidate division WWE3 bacterium CG_4_10_14_0_2_um_filter_41_14</name>
    <dbReference type="NCBI Taxonomy" id="1975072"/>
    <lineage>
        <taxon>Bacteria</taxon>
        <taxon>Katanobacteria</taxon>
    </lineage>
</organism>
<proteinExistence type="predicted"/>
<protein>
    <submittedName>
        <fullName evidence="1">Uncharacterized protein</fullName>
    </submittedName>
</protein>
<comment type="caution">
    <text evidence="1">The sequence shown here is derived from an EMBL/GenBank/DDBJ whole genome shotgun (WGS) entry which is preliminary data.</text>
</comment>
<evidence type="ECO:0000313" key="2">
    <source>
        <dbReference type="Proteomes" id="UP000228920"/>
    </source>
</evidence>
<evidence type="ECO:0000313" key="1">
    <source>
        <dbReference type="EMBL" id="PIZ45305.1"/>
    </source>
</evidence>